<evidence type="ECO:0000256" key="8">
    <source>
        <dbReference type="ARBA" id="ARBA00022967"/>
    </source>
</evidence>
<protein>
    <recommendedName>
        <fullName evidence="4 16">NADH-ubiquinone oxidoreductase chain 4</fullName>
        <ecNumber evidence="3 16">7.1.1.2</ecNumber>
    </recommendedName>
</protein>
<keyword evidence="14 16" id="KW-0472">Membrane</keyword>
<evidence type="ECO:0000256" key="11">
    <source>
        <dbReference type="ARBA" id="ARBA00023027"/>
    </source>
</evidence>
<evidence type="ECO:0000256" key="6">
    <source>
        <dbReference type="ARBA" id="ARBA00022660"/>
    </source>
</evidence>
<feature type="transmembrane region" description="Helical" evidence="16">
    <location>
        <begin position="246"/>
        <end position="267"/>
    </location>
</feature>
<dbReference type="GO" id="GO:0031966">
    <property type="term" value="C:mitochondrial membrane"/>
    <property type="evidence" value="ECO:0007669"/>
    <property type="project" value="UniProtKB-SubCell"/>
</dbReference>
<dbReference type="GO" id="GO:0008137">
    <property type="term" value="F:NADH dehydrogenase (ubiquinone) activity"/>
    <property type="evidence" value="ECO:0007669"/>
    <property type="project" value="UniProtKB-UniRule"/>
</dbReference>
<feature type="transmembrane region" description="Helical" evidence="16">
    <location>
        <begin position="50"/>
        <end position="73"/>
    </location>
</feature>
<dbReference type="GO" id="GO:0003954">
    <property type="term" value="F:NADH dehydrogenase activity"/>
    <property type="evidence" value="ECO:0007669"/>
    <property type="project" value="TreeGrafter"/>
</dbReference>
<feature type="domain" description="NADH:ubiquinone oxidoreductase chain 4 N-terminal" evidence="18">
    <location>
        <begin position="1"/>
        <end position="102"/>
    </location>
</feature>
<proteinExistence type="inferred from homology"/>
<keyword evidence="5 16" id="KW-0813">Transport</keyword>
<accession>A0A7D6W5P3</accession>
<feature type="transmembrane region" description="Helical" evidence="16">
    <location>
        <begin position="338"/>
        <end position="359"/>
    </location>
</feature>
<dbReference type="PANTHER" id="PTHR43507:SF20">
    <property type="entry name" value="NADH-UBIQUINONE OXIDOREDUCTASE CHAIN 4"/>
    <property type="match status" value="1"/>
</dbReference>
<feature type="transmembrane region" description="Helical" evidence="16">
    <location>
        <begin position="274"/>
        <end position="294"/>
    </location>
</feature>
<keyword evidence="13 16" id="KW-0496">Mitochondrion</keyword>
<dbReference type="Pfam" id="PF00361">
    <property type="entry name" value="Proton_antipo_M"/>
    <property type="match status" value="1"/>
</dbReference>
<dbReference type="Pfam" id="PF01059">
    <property type="entry name" value="Oxidored_q5_N"/>
    <property type="match status" value="1"/>
</dbReference>
<gene>
    <name evidence="19" type="primary">ND4</name>
</gene>
<comment type="subcellular location">
    <subcellularLocation>
        <location evidence="1 16">Mitochondrion membrane</location>
        <topology evidence="1 16">Multi-pass membrane protein</topology>
    </subcellularLocation>
</comment>
<keyword evidence="10 16" id="KW-1133">Transmembrane helix</keyword>
<keyword evidence="7 16" id="KW-0812">Transmembrane</keyword>
<evidence type="ECO:0000256" key="15">
    <source>
        <dbReference type="ARBA" id="ARBA00049551"/>
    </source>
</evidence>
<evidence type="ECO:0000256" key="16">
    <source>
        <dbReference type="RuleBase" id="RU003297"/>
    </source>
</evidence>
<feature type="transmembrane region" description="Helical" evidence="16">
    <location>
        <begin position="109"/>
        <end position="130"/>
    </location>
</feature>
<evidence type="ECO:0000256" key="2">
    <source>
        <dbReference type="ARBA" id="ARBA00009025"/>
    </source>
</evidence>
<dbReference type="PRINTS" id="PR01437">
    <property type="entry name" value="NUOXDRDTASE4"/>
</dbReference>
<feature type="transmembrane region" description="Helical" evidence="16">
    <location>
        <begin position="379"/>
        <end position="402"/>
    </location>
</feature>
<keyword evidence="11 16" id="KW-0520">NAD</keyword>
<evidence type="ECO:0000256" key="4">
    <source>
        <dbReference type="ARBA" id="ARBA00021006"/>
    </source>
</evidence>
<keyword evidence="6 16" id="KW-0679">Respiratory chain</keyword>
<keyword evidence="12 16" id="KW-0830">Ubiquinone</keyword>
<comment type="catalytic activity">
    <reaction evidence="15 16">
        <text>a ubiquinone + NADH + 5 H(+)(in) = a ubiquinol + NAD(+) + 4 H(+)(out)</text>
        <dbReference type="Rhea" id="RHEA:29091"/>
        <dbReference type="Rhea" id="RHEA-COMP:9565"/>
        <dbReference type="Rhea" id="RHEA-COMP:9566"/>
        <dbReference type="ChEBI" id="CHEBI:15378"/>
        <dbReference type="ChEBI" id="CHEBI:16389"/>
        <dbReference type="ChEBI" id="CHEBI:17976"/>
        <dbReference type="ChEBI" id="CHEBI:57540"/>
        <dbReference type="ChEBI" id="CHEBI:57945"/>
        <dbReference type="EC" id="7.1.1.2"/>
    </reaction>
</comment>
<evidence type="ECO:0000256" key="7">
    <source>
        <dbReference type="ARBA" id="ARBA00022692"/>
    </source>
</evidence>
<dbReference type="InterPro" id="IPR000260">
    <property type="entry name" value="NADH4_N"/>
</dbReference>
<evidence type="ECO:0000259" key="17">
    <source>
        <dbReference type="Pfam" id="PF00361"/>
    </source>
</evidence>
<feature type="transmembrane region" description="Helical" evidence="16">
    <location>
        <begin position="20"/>
        <end position="38"/>
    </location>
</feature>
<evidence type="ECO:0000256" key="13">
    <source>
        <dbReference type="ARBA" id="ARBA00023128"/>
    </source>
</evidence>
<evidence type="ECO:0000256" key="10">
    <source>
        <dbReference type="ARBA" id="ARBA00022989"/>
    </source>
</evidence>
<dbReference type="GO" id="GO:0042773">
    <property type="term" value="P:ATP synthesis coupled electron transport"/>
    <property type="evidence" value="ECO:0007669"/>
    <property type="project" value="InterPro"/>
</dbReference>
<evidence type="ECO:0000256" key="14">
    <source>
        <dbReference type="ARBA" id="ARBA00023136"/>
    </source>
</evidence>
<evidence type="ECO:0000256" key="5">
    <source>
        <dbReference type="ARBA" id="ARBA00022448"/>
    </source>
</evidence>
<reference evidence="19" key="1">
    <citation type="submission" date="2020-06" db="EMBL/GenBank/DDBJ databases">
        <title>DNAmark Project.</title>
        <authorList>
            <person name="Leerhoei F."/>
        </authorList>
    </citation>
    <scope>NUCLEOTIDE SEQUENCE</scope>
    <source>
        <strain evidence="19">DM1200</strain>
    </source>
</reference>
<dbReference type="EMBL" id="MT584166">
    <property type="protein sequence ID" value="QLY90144.1"/>
    <property type="molecule type" value="Genomic_DNA"/>
</dbReference>
<dbReference type="AlphaFoldDB" id="A0A7D6W5P3"/>
<dbReference type="GO" id="GO:0015990">
    <property type="term" value="P:electron transport coupled proton transport"/>
    <property type="evidence" value="ECO:0007669"/>
    <property type="project" value="TreeGrafter"/>
</dbReference>
<geneLocation type="mitochondrion" evidence="19"/>
<dbReference type="PANTHER" id="PTHR43507">
    <property type="entry name" value="NADH-UBIQUINONE OXIDOREDUCTASE CHAIN 4"/>
    <property type="match status" value="1"/>
</dbReference>
<dbReference type="GO" id="GO:0048039">
    <property type="term" value="F:ubiquinone binding"/>
    <property type="evidence" value="ECO:0007669"/>
    <property type="project" value="TreeGrafter"/>
</dbReference>
<feature type="domain" description="NADH:quinone oxidoreductase/Mrp antiporter transmembrane" evidence="17">
    <location>
        <begin position="105"/>
        <end position="393"/>
    </location>
</feature>
<organism evidence="19">
    <name type="scientific">Erpobdella testacea</name>
    <dbReference type="NCBI Taxonomy" id="92797"/>
    <lineage>
        <taxon>Eukaryota</taxon>
        <taxon>Metazoa</taxon>
        <taxon>Spiralia</taxon>
        <taxon>Lophotrochozoa</taxon>
        <taxon>Annelida</taxon>
        <taxon>Clitellata</taxon>
        <taxon>Hirudinea</taxon>
        <taxon>Hirudinida</taxon>
        <taxon>Erpobdelliformes</taxon>
        <taxon>Erpobdellidae</taxon>
        <taxon>Erpobdella</taxon>
    </lineage>
</organism>
<feature type="transmembrane region" description="Helical" evidence="16">
    <location>
        <begin position="300"/>
        <end position="318"/>
    </location>
</feature>
<keyword evidence="9 16" id="KW-0249">Electron transport</keyword>
<feature type="transmembrane region" description="Helical" evidence="16">
    <location>
        <begin position="85"/>
        <end position="103"/>
    </location>
</feature>
<evidence type="ECO:0000256" key="3">
    <source>
        <dbReference type="ARBA" id="ARBA00012944"/>
    </source>
</evidence>
<evidence type="ECO:0000256" key="12">
    <source>
        <dbReference type="ARBA" id="ARBA00023075"/>
    </source>
</evidence>
<feature type="transmembrane region" description="Helical" evidence="16">
    <location>
        <begin position="184"/>
        <end position="206"/>
    </location>
</feature>
<feature type="transmembrane region" description="Helical" evidence="16">
    <location>
        <begin position="213"/>
        <end position="234"/>
    </location>
</feature>
<evidence type="ECO:0000256" key="1">
    <source>
        <dbReference type="ARBA" id="ARBA00004225"/>
    </source>
</evidence>
<feature type="transmembrane region" description="Helical" evidence="16">
    <location>
        <begin position="142"/>
        <end position="164"/>
    </location>
</feature>
<evidence type="ECO:0000313" key="19">
    <source>
        <dbReference type="EMBL" id="QLY90144.1"/>
    </source>
</evidence>
<dbReference type="InterPro" id="IPR003918">
    <property type="entry name" value="NADH_UbQ_OxRdtase"/>
</dbReference>
<dbReference type="EC" id="7.1.1.2" evidence="3 16"/>
<comment type="similarity">
    <text evidence="2 16">Belongs to the complex I subunit 4 family.</text>
</comment>
<evidence type="ECO:0000256" key="9">
    <source>
        <dbReference type="ARBA" id="ARBA00022982"/>
    </source>
</evidence>
<name>A0A7D6W5P3_9ANNE</name>
<evidence type="ECO:0000259" key="18">
    <source>
        <dbReference type="Pfam" id="PF01059"/>
    </source>
</evidence>
<comment type="function">
    <text evidence="16">Core subunit of the mitochondrial membrane respiratory chain NADH dehydrogenase (Complex I) which catalyzes electron transfer from NADH through the respiratory chain, using ubiquinone as an electron acceptor. Essential for the catalytic activity and assembly of complex I.</text>
</comment>
<sequence>MLKLLLPLMMTIMYNNKYSWLLCSCMNMLFSMYLFTFMSKSLFSYKLTKWVLLDQLSLPLVILTLWISAMMIIASMKIKWLKNKAYFFTNMVMMLNIILVMAFSSNNLLIFYLWFEASLVPTMILIMKWGYQPERIQASMYLMMYTVMASLPMLICIISIINVSSSITISSWFMLIFPFYKFPYMWLICMLGFLVKMPMFLTHLWLPKAHVEAPVAGSMILAAVLLKLGGYGIMRMTSFFSWANMNIASIIMSISLVGGVTTSLICLRQTDIKSLIAYSSISHMGLMISGVMSASKWGSMGALSMMIAHGFSSSALFIMANINYEMMSTRSIFLSKGILIFSPLMSMWWFLFSILNMAAPPSINLMSEIMLLTSISYKSLYNMVSLMTISFFTVGYSLYMYSTINHGSSNSYMNLYPHMTKKDMLLLSMHLVPSLFIIMKPDIIIC</sequence>
<dbReference type="InterPro" id="IPR001750">
    <property type="entry name" value="ND/Mrp_TM"/>
</dbReference>
<keyword evidence="8" id="KW-1278">Translocase</keyword>